<dbReference type="Proteomes" id="UP000439903">
    <property type="component" value="Unassembled WGS sequence"/>
</dbReference>
<sequence length="506" mass="58667">MALKLFTGNMPELMEIILHNLEGDSNSLYKCALVNRHWCKISIPILWKDPFSFDKKPNYISKYLSYLDNEDKLCLNEFKISLIDDFPYHLFHYANFLKVLDLSLLETKVRQWISVQIPTSLRYSANTTIISLLLQLFIESGVSLSRFHIIISKSFIKPEIFYSLGQNIRFFSQLQYVSVDTGYEDFFADENIAFLKVLAKTSTKIRTLQFNMHDVGYNVAPLCHALANIIRSQCQLTEFNLTGMDLNVQEIIFALATQQKSLKEFKIDYCYDSGINFNVLLKCEKLETLRIRWYDEKSEILKPLSNGSCNLNTLEIIDLEVDSSDVIQILKKSNSSLQRLKLCPEDSVVQSQSSLLEILLNFCPNITYLNISSIELSLQLINLIGSLKNLQFLTLIWYSEKPAVIIKARIIQLIRATSPFLEYIEWRNSNREDPSYVDILLDHCNAPLKKLICSNAKETIKAIIDFCKQKKTLKYVNIFYPDLKDVEKDLEKYVKLLQYDEIVENC</sequence>
<reference evidence="1 2" key="1">
    <citation type="journal article" date="2019" name="Environ. Microbiol.">
        <title>At the nexus of three kingdoms: the genome of the mycorrhizal fungus Gigaspora margarita provides insights into plant, endobacterial and fungal interactions.</title>
        <authorList>
            <person name="Venice F."/>
            <person name="Ghignone S."/>
            <person name="Salvioli di Fossalunga A."/>
            <person name="Amselem J."/>
            <person name="Novero M."/>
            <person name="Xianan X."/>
            <person name="Sedzielewska Toro K."/>
            <person name="Morin E."/>
            <person name="Lipzen A."/>
            <person name="Grigoriev I.V."/>
            <person name="Henrissat B."/>
            <person name="Martin F.M."/>
            <person name="Bonfante P."/>
        </authorList>
    </citation>
    <scope>NUCLEOTIDE SEQUENCE [LARGE SCALE GENOMIC DNA]</scope>
    <source>
        <strain evidence="1 2">BEG34</strain>
    </source>
</reference>
<dbReference type="SUPFAM" id="SSF52047">
    <property type="entry name" value="RNI-like"/>
    <property type="match status" value="1"/>
</dbReference>
<dbReference type="Gene3D" id="3.80.10.10">
    <property type="entry name" value="Ribonuclease Inhibitor"/>
    <property type="match status" value="2"/>
</dbReference>
<accession>A0A8H4B4D0</accession>
<evidence type="ECO:0008006" key="3">
    <source>
        <dbReference type="Google" id="ProtNLM"/>
    </source>
</evidence>
<gene>
    <name evidence="1" type="ORF">F8M41_009322</name>
</gene>
<dbReference type="InterPro" id="IPR032675">
    <property type="entry name" value="LRR_dom_sf"/>
</dbReference>
<organism evidence="1 2">
    <name type="scientific">Gigaspora margarita</name>
    <dbReference type="NCBI Taxonomy" id="4874"/>
    <lineage>
        <taxon>Eukaryota</taxon>
        <taxon>Fungi</taxon>
        <taxon>Fungi incertae sedis</taxon>
        <taxon>Mucoromycota</taxon>
        <taxon>Glomeromycotina</taxon>
        <taxon>Glomeromycetes</taxon>
        <taxon>Diversisporales</taxon>
        <taxon>Gigasporaceae</taxon>
        <taxon>Gigaspora</taxon>
    </lineage>
</organism>
<proteinExistence type="predicted"/>
<dbReference type="OrthoDB" id="2319264at2759"/>
<dbReference type="EMBL" id="WTPW01000021">
    <property type="protein sequence ID" value="KAF0558432.1"/>
    <property type="molecule type" value="Genomic_DNA"/>
</dbReference>
<keyword evidence="2" id="KW-1185">Reference proteome</keyword>
<evidence type="ECO:0000313" key="2">
    <source>
        <dbReference type="Proteomes" id="UP000439903"/>
    </source>
</evidence>
<name>A0A8H4B4D0_GIGMA</name>
<evidence type="ECO:0000313" key="1">
    <source>
        <dbReference type="EMBL" id="KAF0558432.1"/>
    </source>
</evidence>
<protein>
    <recommendedName>
        <fullName evidence="3">F-box domain-containing protein</fullName>
    </recommendedName>
</protein>
<comment type="caution">
    <text evidence="1">The sequence shown here is derived from an EMBL/GenBank/DDBJ whole genome shotgun (WGS) entry which is preliminary data.</text>
</comment>
<dbReference type="AlphaFoldDB" id="A0A8H4B4D0"/>